<reference evidence="1" key="1">
    <citation type="submission" date="2009-09" db="EMBL/GenBank/DDBJ databases">
        <authorList>
            <person name="Weinstock G."/>
            <person name="Sodergren E."/>
            <person name="Clifton S."/>
            <person name="Fulton L."/>
            <person name="Fulton B."/>
            <person name="Courtney L."/>
            <person name="Fronick C."/>
            <person name="Harrison M."/>
            <person name="Strong C."/>
            <person name="Farmer C."/>
            <person name="Delahaunty K."/>
            <person name="Markovic C."/>
            <person name="Hall O."/>
            <person name="Minx P."/>
            <person name="Tomlinson C."/>
            <person name="Mitreva M."/>
            <person name="Nelson J."/>
            <person name="Hou S."/>
            <person name="Wollam A."/>
            <person name="Pepin K.H."/>
            <person name="Johnson M."/>
            <person name="Bhonagiri V."/>
            <person name="Nash W.E."/>
            <person name="Warren W."/>
            <person name="Chinwalla A."/>
            <person name="Mardis E.R."/>
            <person name="Wilson R.K."/>
        </authorList>
    </citation>
    <scope>NUCLEOTIDE SEQUENCE [LARGE SCALE GENOMIC DNA]</scope>
    <source>
        <strain evidence="1">DSM 20583</strain>
    </source>
</reference>
<protein>
    <submittedName>
        <fullName evidence="1">Uncharacterized protein</fullName>
    </submittedName>
</protein>
<accession>C9L7P6</accession>
<dbReference type="AlphaFoldDB" id="C9L7P6"/>
<dbReference type="HOGENOM" id="CLU_2354182_0_0_9"/>
<organism evidence="1 2">
    <name type="scientific">Blautia hansenii DSM 20583</name>
    <dbReference type="NCBI Taxonomy" id="537007"/>
    <lineage>
        <taxon>Bacteria</taxon>
        <taxon>Bacillati</taxon>
        <taxon>Bacillota</taxon>
        <taxon>Clostridia</taxon>
        <taxon>Lachnospirales</taxon>
        <taxon>Lachnospiraceae</taxon>
        <taxon>Blautia</taxon>
    </lineage>
</organism>
<sequence length="96" mass="11315">MKDFIKEFKRDITSYGKEHYTACEKETNIDDIYRQETLICERGKILYNCLEVRDSTTYQASGIVSNDVEQFLKLPISEIESMCNVIYHYSLVEVEE</sequence>
<evidence type="ECO:0000313" key="2">
    <source>
        <dbReference type="Proteomes" id="UP000003755"/>
    </source>
</evidence>
<evidence type="ECO:0000313" key="1">
    <source>
        <dbReference type="EMBL" id="EEX21791.1"/>
    </source>
</evidence>
<dbReference type="RefSeq" id="WP_003020511.1">
    <property type="nucleotide sequence ID" value="NZ_CP022413.2"/>
</dbReference>
<dbReference type="EMBL" id="ABYU02000016">
    <property type="protein sequence ID" value="EEX21791.1"/>
    <property type="molecule type" value="Genomic_DNA"/>
</dbReference>
<comment type="caution">
    <text evidence="1">The sequence shown here is derived from an EMBL/GenBank/DDBJ whole genome shotgun (WGS) entry which is preliminary data.</text>
</comment>
<dbReference type="KEGG" id="bhan:CGC63_09610"/>
<gene>
    <name evidence="1" type="ORF">BLAHAN_05416</name>
</gene>
<dbReference type="STRING" id="537007.BLAHAN_05416"/>
<name>C9L7P6_BLAHA</name>
<proteinExistence type="predicted"/>
<keyword evidence="2" id="KW-1185">Reference proteome</keyword>
<dbReference type="Proteomes" id="UP000003755">
    <property type="component" value="Unassembled WGS sequence"/>
</dbReference>